<dbReference type="PANTHER" id="PTHR23333">
    <property type="entry name" value="UBX DOMAIN CONTAINING PROTEIN"/>
    <property type="match status" value="1"/>
</dbReference>
<dbReference type="Proteomes" id="UP001159363">
    <property type="component" value="Chromosome 12"/>
</dbReference>
<dbReference type="SUPFAM" id="SSF102848">
    <property type="entry name" value="NSFL1 (p97 ATPase) cofactor p47, SEP domain"/>
    <property type="match status" value="1"/>
</dbReference>
<dbReference type="Gene3D" id="3.30.420.210">
    <property type="entry name" value="SEP domain"/>
    <property type="match status" value="1"/>
</dbReference>
<accession>A0ABQ9GFY1</accession>
<dbReference type="InterPro" id="IPR036241">
    <property type="entry name" value="NSFL1C_SEP_dom_sf"/>
</dbReference>
<evidence type="ECO:0000259" key="1">
    <source>
        <dbReference type="PROSITE" id="PS51399"/>
    </source>
</evidence>
<comment type="caution">
    <text evidence="2">The sequence shown here is derived from an EMBL/GenBank/DDBJ whole genome shotgun (WGS) entry which is preliminary data.</text>
</comment>
<dbReference type="Pfam" id="PF08059">
    <property type="entry name" value="SEP"/>
    <property type="match status" value="1"/>
</dbReference>
<keyword evidence="3" id="KW-1185">Reference proteome</keyword>
<gene>
    <name evidence="2" type="ORF">PR048_029575</name>
</gene>
<dbReference type="EMBL" id="JARBHB010000013">
    <property type="protein sequence ID" value="KAJ8870552.1"/>
    <property type="molecule type" value="Genomic_DNA"/>
</dbReference>
<dbReference type="InterPro" id="IPR012989">
    <property type="entry name" value="SEP_domain"/>
</dbReference>
<organism evidence="2 3">
    <name type="scientific">Dryococelus australis</name>
    <dbReference type="NCBI Taxonomy" id="614101"/>
    <lineage>
        <taxon>Eukaryota</taxon>
        <taxon>Metazoa</taxon>
        <taxon>Ecdysozoa</taxon>
        <taxon>Arthropoda</taxon>
        <taxon>Hexapoda</taxon>
        <taxon>Insecta</taxon>
        <taxon>Pterygota</taxon>
        <taxon>Neoptera</taxon>
        <taxon>Polyneoptera</taxon>
        <taxon>Phasmatodea</taxon>
        <taxon>Verophasmatodea</taxon>
        <taxon>Anareolatae</taxon>
        <taxon>Phasmatidae</taxon>
        <taxon>Eurycanthinae</taxon>
        <taxon>Dryococelus</taxon>
    </lineage>
</organism>
<feature type="domain" description="SEP" evidence="1">
    <location>
        <begin position="174"/>
        <end position="238"/>
    </location>
</feature>
<dbReference type="PROSITE" id="PS51399">
    <property type="entry name" value="SEP"/>
    <property type="match status" value="1"/>
</dbReference>
<sequence>MGTMLDDAFWLADFLWNLLFRLPLHSSTVPYSPRFTLISSRDPKGHEANQAITLVLKGITIIVTFSTRGAPDFDRLLQQISELNLLAGHGKSKLVHTSNGATFKSTVKKKLRGYRQHLPRFHHVKIQAHIHKVLSSEDQLHWKISVLTTRAQRIFPSKVCDLIVLFCRGKTEASKPLSLTLYADGLILESGPFLPYTNLRVSMFLSDILDGYFPSDLQLLYPEGVPFIVVDRHTTRHGGTHSVWTPFCGKGHSLDCSDNLKEAVRFGLDARLAELIEAQNVGGEYSTDMFTLLQGRQREECSNNVRHEENLTSNQMKVRKYSNKAVEKTIMEKDSRMKQNCNKLENHLPSLHRITQSKMSFITDASTQTSKSKHEVPADDISTQHCNSLKTCRVKELLRCSAWLQKTGTGGTALSKKALECNTLEPRQTVLAKFVTRRDLTQLGNTIRIKVLSTDGLTTCIICSLRPDQRVRELRSVLNLQAPMVDKCGQLYKLTAVDEHGHCVCLRDSQPLKNYGIICNSLVRMCVLTPPMFSDERSLPSISRYTNGYWYRTDSQSKFLCSGI</sequence>
<protein>
    <recommendedName>
        <fullName evidence="1">SEP domain-containing protein</fullName>
    </recommendedName>
</protein>
<reference evidence="2 3" key="1">
    <citation type="submission" date="2023-02" db="EMBL/GenBank/DDBJ databases">
        <title>LHISI_Scaffold_Assembly.</title>
        <authorList>
            <person name="Stuart O.P."/>
            <person name="Cleave R."/>
            <person name="Magrath M.J.L."/>
            <person name="Mikheyev A.S."/>
        </authorList>
    </citation>
    <scope>NUCLEOTIDE SEQUENCE [LARGE SCALE GENOMIC DNA]</scope>
    <source>
        <strain evidence="2">Daus_M_001</strain>
        <tissue evidence="2">Leg muscle</tissue>
    </source>
</reference>
<evidence type="ECO:0000313" key="3">
    <source>
        <dbReference type="Proteomes" id="UP001159363"/>
    </source>
</evidence>
<evidence type="ECO:0000313" key="2">
    <source>
        <dbReference type="EMBL" id="KAJ8870552.1"/>
    </source>
</evidence>
<dbReference type="PANTHER" id="PTHR23333:SF4">
    <property type="entry name" value="UBX DOMAIN-CONTAINING PROTEIN 11"/>
    <property type="match status" value="1"/>
</dbReference>
<name>A0ABQ9GFY1_9NEOP</name>
<proteinExistence type="predicted"/>